<evidence type="ECO:0000313" key="6">
    <source>
        <dbReference type="Proteomes" id="UP000887572"/>
    </source>
</evidence>
<keyword evidence="3 5" id="KW-1133">Transmembrane helix</keyword>
<dbReference type="WBParaSite" id="Gr19_v10_g11275.t1">
    <property type="protein sequence ID" value="Gr19_v10_g11275.t1"/>
    <property type="gene ID" value="Gr19_v10_g11275"/>
</dbReference>
<proteinExistence type="predicted"/>
<evidence type="ECO:0000313" key="7">
    <source>
        <dbReference type="WBParaSite" id="Gr19_v10_g11275.t1"/>
    </source>
</evidence>
<feature type="transmembrane region" description="Helical" evidence="5">
    <location>
        <begin position="69"/>
        <end position="94"/>
    </location>
</feature>
<organism evidence="6 7">
    <name type="scientific">Globodera rostochiensis</name>
    <name type="common">Golden nematode worm</name>
    <name type="synonym">Heterodera rostochiensis</name>
    <dbReference type="NCBI Taxonomy" id="31243"/>
    <lineage>
        <taxon>Eukaryota</taxon>
        <taxon>Metazoa</taxon>
        <taxon>Ecdysozoa</taxon>
        <taxon>Nematoda</taxon>
        <taxon>Chromadorea</taxon>
        <taxon>Rhabditida</taxon>
        <taxon>Tylenchina</taxon>
        <taxon>Tylenchomorpha</taxon>
        <taxon>Tylenchoidea</taxon>
        <taxon>Heteroderidae</taxon>
        <taxon>Heteroderinae</taxon>
        <taxon>Globodera</taxon>
    </lineage>
</organism>
<reference evidence="7" key="1">
    <citation type="submission" date="2022-11" db="UniProtKB">
        <authorList>
            <consortium name="WormBaseParasite"/>
        </authorList>
    </citation>
    <scope>IDENTIFICATION</scope>
</reference>
<dbReference type="Pfam" id="PF00335">
    <property type="entry name" value="Tetraspanin"/>
    <property type="match status" value="1"/>
</dbReference>
<protein>
    <submittedName>
        <fullName evidence="7">Tetraspanin</fullName>
    </submittedName>
</protein>
<feature type="transmembrane region" description="Helical" evidence="5">
    <location>
        <begin position="106"/>
        <end position="128"/>
    </location>
</feature>
<keyword evidence="6" id="KW-1185">Reference proteome</keyword>
<dbReference type="AlphaFoldDB" id="A0A914GVZ0"/>
<evidence type="ECO:0000256" key="2">
    <source>
        <dbReference type="ARBA" id="ARBA00022692"/>
    </source>
</evidence>
<keyword evidence="4 5" id="KW-0472">Membrane</keyword>
<dbReference type="GO" id="GO:0016020">
    <property type="term" value="C:membrane"/>
    <property type="evidence" value="ECO:0007669"/>
    <property type="project" value="UniProtKB-SubCell"/>
</dbReference>
<evidence type="ECO:0000256" key="4">
    <source>
        <dbReference type="ARBA" id="ARBA00023136"/>
    </source>
</evidence>
<feature type="transmembrane region" description="Helical" evidence="5">
    <location>
        <begin position="199"/>
        <end position="221"/>
    </location>
</feature>
<comment type="subcellular location">
    <subcellularLocation>
        <location evidence="1">Membrane</location>
        <topology evidence="1">Multi-pass membrane protein</topology>
    </subcellularLocation>
</comment>
<evidence type="ECO:0000256" key="5">
    <source>
        <dbReference type="SAM" id="Phobius"/>
    </source>
</evidence>
<evidence type="ECO:0000256" key="3">
    <source>
        <dbReference type="ARBA" id="ARBA00022989"/>
    </source>
</evidence>
<accession>A0A914GVZ0</accession>
<evidence type="ECO:0000256" key="1">
    <source>
        <dbReference type="ARBA" id="ARBA00004141"/>
    </source>
</evidence>
<dbReference type="Proteomes" id="UP000887572">
    <property type="component" value="Unplaced"/>
</dbReference>
<dbReference type="InterPro" id="IPR018499">
    <property type="entry name" value="Tetraspanin/Peripherin"/>
</dbReference>
<name>A0A914GVZ0_GLORO</name>
<sequence>MSSSFCINSSRILLVVFGVLLLLFGFALLSLTLWVRSDQKIEKQLRQTLLSDPALAPHELVDTKLDFRFAYVTLFWTLVGMSSVLAMVGFFAVCGGCSPSWPVNGLLLVMLFVLILLQLILFLSFSFFRDNIMDSLGTYISISQQYNLPDATVLRERFACCGDGNYQMSYNFHCQGLGQPSCRQVLENGFRFVLTSMSAFVGLLVLFELIAAAVCAVIICHHKNNALEEVRY</sequence>
<keyword evidence="2 5" id="KW-0812">Transmembrane</keyword>
<feature type="transmembrane region" description="Helical" evidence="5">
    <location>
        <begin position="12"/>
        <end position="35"/>
    </location>
</feature>